<sequence length="171" mass="17995">MTSLSLVVRRAFKILSLAVSRTQMRMTSCYQTSLAHSNRGTKRVLSDDAHYDESNGSDEGHCLYAPSTALIASSAPLTRPDSPARRVLFGVVYSSRLRKGTSDKVNSPTTVNESTTAPAAEGAAAGIKDADYATASGGAHAGTDKSQRSPQAGKDLPRCILKVLQPVPMGG</sequence>
<gene>
    <name evidence="2" type="ORF">THAOC_36214</name>
</gene>
<evidence type="ECO:0000313" key="2">
    <source>
        <dbReference type="EMBL" id="EJK45185.1"/>
    </source>
</evidence>
<comment type="caution">
    <text evidence="2">The sequence shown here is derived from an EMBL/GenBank/DDBJ whole genome shotgun (WGS) entry which is preliminary data.</text>
</comment>
<keyword evidence="3" id="KW-1185">Reference proteome</keyword>
<proteinExistence type="predicted"/>
<reference evidence="2 3" key="1">
    <citation type="journal article" date="2012" name="Genome Biol.">
        <title>Genome and low-iron response of an oceanic diatom adapted to chronic iron limitation.</title>
        <authorList>
            <person name="Lommer M."/>
            <person name="Specht M."/>
            <person name="Roy A.S."/>
            <person name="Kraemer L."/>
            <person name="Andreson R."/>
            <person name="Gutowska M.A."/>
            <person name="Wolf J."/>
            <person name="Bergner S.V."/>
            <person name="Schilhabel M.B."/>
            <person name="Klostermeier U.C."/>
            <person name="Beiko R.G."/>
            <person name="Rosenstiel P."/>
            <person name="Hippler M."/>
            <person name="Laroche J."/>
        </authorList>
    </citation>
    <scope>NUCLEOTIDE SEQUENCE [LARGE SCALE GENOMIC DNA]</scope>
    <source>
        <strain evidence="2 3">CCMP1005</strain>
    </source>
</reference>
<dbReference type="Proteomes" id="UP000266841">
    <property type="component" value="Unassembled WGS sequence"/>
</dbReference>
<evidence type="ECO:0000313" key="3">
    <source>
        <dbReference type="Proteomes" id="UP000266841"/>
    </source>
</evidence>
<dbReference type="EMBL" id="AGNL01048710">
    <property type="protein sequence ID" value="EJK45185.1"/>
    <property type="molecule type" value="Genomic_DNA"/>
</dbReference>
<protein>
    <submittedName>
        <fullName evidence="2">Uncharacterized protein</fullName>
    </submittedName>
</protein>
<accession>K0R0M4</accession>
<feature type="region of interest" description="Disordered" evidence="1">
    <location>
        <begin position="134"/>
        <end position="160"/>
    </location>
</feature>
<organism evidence="2 3">
    <name type="scientific">Thalassiosira oceanica</name>
    <name type="common">Marine diatom</name>
    <dbReference type="NCBI Taxonomy" id="159749"/>
    <lineage>
        <taxon>Eukaryota</taxon>
        <taxon>Sar</taxon>
        <taxon>Stramenopiles</taxon>
        <taxon>Ochrophyta</taxon>
        <taxon>Bacillariophyta</taxon>
        <taxon>Coscinodiscophyceae</taxon>
        <taxon>Thalassiosirophycidae</taxon>
        <taxon>Thalassiosirales</taxon>
        <taxon>Thalassiosiraceae</taxon>
        <taxon>Thalassiosira</taxon>
    </lineage>
</organism>
<evidence type="ECO:0000256" key="1">
    <source>
        <dbReference type="SAM" id="MobiDB-lite"/>
    </source>
</evidence>
<name>K0R0M4_THAOC</name>
<dbReference type="AlphaFoldDB" id="K0R0M4"/>